<protein>
    <recommendedName>
        <fullName evidence="6">Ubiquitin 3 binding protein But2 C-terminal domain-containing protein</fullName>
    </recommendedName>
</protein>
<keyword evidence="5" id="KW-1185">Reference proteome</keyword>
<dbReference type="PANTHER" id="PTHR39613">
    <property type="entry name" value="ANCHORED CELL WALL PROTEIN, PUTATIVE (AFU_ORTHOLOGUE AFUA_4G08960)-RELATED"/>
    <property type="match status" value="1"/>
</dbReference>
<dbReference type="AlphaFoldDB" id="A0AAN8MLC5"/>
<accession>A0AAN8MLC5</accession>
<sequence>MRSTFALCILSIAASVQSLVLPRNTCYKCQGFTISVSGGASGPLGQIYDGQNRVGPNTPNAAKYTLGCNGGITDANGRGCILTPPTTQYQCDEGASPTTGFAIGSNGSITYNGNAEFWACPVDDRGNLNVYTKPVVGQSKCVKVWLAANGCSTTPTPPPPPPPKTCPYDLVYPNGQSFEFPHLIVPVDKSNPNTAYGTSYFGEITPAKATIFNFDVRPGFKGKKCSLVWLFPTNPPSDTSSYTLSGAGNLQFWKKKSPATQGTTYNNQGGNSVDYGTIKVVPGNSYTISTFDCPYGEKVAFEISSTDTSLRYFQDYNPSAVGLYITAC</sequence>
<organism evidence="4 5">
    <name type="scientific">Orbilia javanica</name>
    <dbReference type="NCBI Taxonomy" id="47235"/>
    <lineage>
        <taxon>Eukaryota</taxon>
        <taxon>Fungi</taxon>
        <taxon>Dikarya</taxon>
        <taxon>Ascomycota</taxon>
        <taxon>Pezizomycotina</taxon>
        <taxon>Orbiliomycetes</taxon>
        <taxon>Orbiliales</taxon>
        <taxon>Orbiliaceae</taxon>
        <taxon>Orbilia</taxon>
    </lineage>
</organism>
<evidence type="ECO:0000256" key="1">
    <source>
        <dbReference type="SAM" id="SignalP"/>
    </source>
</evidence>
<gene>
    <name evidence="4" type="ORF">TWF718_010054</name>
</gene>
<dbReference type="Proteomes" id="UP001313282">
    <property type="component" value="Unassembled WGS sequence"/>
</dbReference>
<feature type="signal peptide" evidence="1">
    <location>
        <begin position="1"/>
        <end position="18"/>
    </location>
</feature>
<dbReference type="EMBL" id="JAVHNR010000008">
    <property type="protein sequence ID" value="KAK6334597.1"/>
    <property type="molecule type" value="Genomic_DNA"/>
</dbReference>
<feature type="domain" description="Ubiquitin 3 binding protein But2 C-terminal" evidence="2">
    <location>
        <begin position="179"/>
        <end position="318"/>
    </location>
</feature>
<dbReference type="Pfam" id="PF22799">
    <property type="entry name" value="PIR1-like_C"/>
    <property type="match status" value="1"/>
</dbReference>
<reference evidence="4 5" key="1">
    <citation type="submission" date="2019-10" db="EMBL/GenBank/DDBJ databases">
        <authorList>
            <person name="Palmer J.M."/>
        </authorList>
    </citation>
    <scope>NUCLEOTIDE SEQUENCE [LARGE SCALE GENOMIC DNA]</scope>
    <source>
        <strain evidence="4 5">TWF718</strain>
    </source>
</reference>
<evidence type="ECO:0000259" key="3">
    <source>
        <dbReference type="Pfam" id="PF22799"/>
    </source>
</evidence>
<evidence type="ECO:0000259" key="2">
    <source>
        <dbReference type="Pfam" id="PF09792"/>
    </source>
</evidence>
<evidence type="ECO:0000313" key="4">
    <source>
        <dbReference type="EMBL" id="KAK6334597.1"/>
    </source>
</evidence>
<dbReference type="Pfam" id="PF09792">
    <property type="entry name" value="But2"/>
    <property type="match status" value="1"/>
</dbReference>
<name>A0AAN8MLC5_9PEZI</name>
<keyword evidence="1" id="KW-0732">Signal</keyword>
<dbReference type="InterPro" id="IPR054508">
    <property type="entry name" value="PIR1-like_C"/>
</dbReference>
<dbReference type="PANTHER" id="PTHR39613:SF1">
    <property type="entry name" value="ANCHORED CELL WALL PROTEIN, PUTATIVE (AFU_ORTHOLOGUE AFUA_4G08960)-RELATED"/>
    <property type="match status" value="1"/>
</dbReference>
<proteinExistence type="predicted"/>
<evidence type="ECO:0008006" key="6">
    <source>
        <dbReference type="Google" id="ProtNLM"/>
    </source>
</evidence>
<evidence type="ECO:0000313" key="5">
    <source>
        <dbReference type="Proteomes" id="UP001313282"/>
    </source>
</evidence>
<comment type="caution">
    <text evidence="4">The sequence shown here is derived from an EMBL/GenBank/DDBJ whole genome shotgun (WGS) entry which is preliminary data.</text>
</comment>
<feature type="domain" description="Cell wall mannoprotein PIR1-like C-terminal" evidence="3">
    <location>
        <begin position="70"/>
        <end position="144"/>
    </location>
</feature>
<feature type="chain" id="PRO_5042839822" description="Ubiquitin 3 binding protein But2 C-terminal domain-containing protein" evidence="1">
    <location>
        <begin position="19"/>
        <end position="328"/>
    </location>
</feature>
<dbReference type="InterPro" id="IPR018620">
    <property type="entry name" value="Ubiquitin3-bd_protein_But2_C"/>
</dbReference>